<comment type="caution">
    <text evidence="1">The sequence shown here is derived from an EMBL/GenBank/DDBJ whole genome shotgun (WGS) entry which is preliminary data.</text>
</comment>
<name>A0A8J6MYF5_9DELT</name>
<sequence length="95" mass="11353">MNPPYRYIEWDEGNLWKNEIKHGVTAEEIEQCFNNPPFVIFPHKKISDRRVLLGLTFGGRRLFVVFQHISGEVARPIHARDMKTNERHLYEKYAR</sequence>
<gene>
    <name evidence="1" type="ORF">H8E19_06975</name>
</gene>
<reference evidence="1 2" key="1">
    <citation type="submission" date="2020-08" db="EMBL/GenBank/DDBJ databases">
        <title>Bridging the membrane lipid divide: bacteria of the FCB group superphylum have the potential to synthesize archaeal ether lipids.</title>
        <authorList>
            <person name="Villanueva L."/>
            <person name="Von Meijenfeldt F.A.B."/>
            <person name="Westbye A.B."/>
            <person name="Yadav S."/>
            <person name="Hopmans E.C."/>
            <person name="Dutilh B.E."/>
            <person name="Sinninghe Damste J.S."/>
        </authorList>
    </citation>
    <scope>NUCLEOTIDE SEQUENCE [LARGE SCALE GENOMIC DNA]</scope>
    <source>
        <strain evidence="1">NIOZ-UU27</strain>
    </source>
</reference>
<dbReference type="AlphaFoldDB" id="A0A8J6MYF5"/>
<protein>
    <submittedName>
        <fullName evidence="1">BrnT family toxin</fullName>
    </submittedName>
</protein>
<dbReference type="InterPro" id="IPR038573">
    <property type="entry name" value="BrnT_sf"/>
</dbReference>
<evidence type="ECO:0000313" key="2">
    <source>
        <dbReference type="Proteomes" id="UP000650524"/>
    </source>
</evidence>
<accession>A0A8J6MYF5</accession>
<organism evidence="1 2">
    <name type="scientific">Candidatus Desulfacyla euxinica</name>
    <dbReference type="NCBI Taxonomy" id="2841693"/>
    <lineage>
        <taxon>Bacteria</taxon>
        <taxon>Deltaproteobacteria</taxon>
        <taxon>Candidatus Desulfacyla</taxon>
    </lineage>
</organism>
<dbReference type="Gene3D" id="3.10.450.530">
    <property type="entry name" value="Ribonuclease toxin, BrnT, of type II toxin-antitoxin system"/>
    <property type="match status" value="1"/>
</dbReference>
<evidence type="ECO:0000313" key="1">
    <source>
        <dbReference type="EMBL" id="MBC8177133.1"/>
    </source>
</evidence>
<dbReference type="Pfam" id="PF04365">
    <property type="entry name" value="BrnT_toxin"/>
    <property type="match status" value="1"/>
</dbReference>
<dbReference type="EMBL" id="JACNJD010000190">
    <property type="protein sequence ID" value="MBC8177133.1"/>
    <property type="molecule type" value="Genomic_DNA"/>
</dbReference>
<dbReference type="Proteomes" id="UP000650524">
    <property type="component" value="Unassembled WGS sequence"/>
</dbReference>
<proteinExistence type="predicted"/>
<dbReference type="InterPro" id="IPR007460">
    <property type="entry name" value="BrnT_toxin"/>
</dbReference>